<dbReference type="Proteomes" id="UP000044098">
    <property type="component" value="Unassembled WGS sequence"/>
</dbReference>
<dbReference type="EMBL" id="CYTK01000012">
    <property type="protein sequence ID" value="CUJ71956.1"/>
    <property type="molecule type" value="Genomic_DNA"/>
</dbReference>
<evidence type="ECO:0000313" key="2">
    <source>
        <dbReference type="Proteomes" id="UP000044098"/>
    </source>
</evidence>
<comment type="caution">
    <text evidence="1">The sequence shown here is derived from an EMBL/GenBank/DDBJ whole genome shotgun (WGS) entry which is preliminary data.</text>
</comment>
<protein>
    <submittedName>
        <fullName evidence="1">Uncharacterized protein</fullName>
    </submittedName>
</protein>
<accession>A0AAD2J503</accession>
<name>A0AAD2J503_ACHAE</name>
<organism evidence="1 2">
    <name type="scientific">Achromobacter aegrifaciens</name>
    <dbReference type="NCBI Taxonomy" id="1287736"/>
    <lineage>
        <taxon>Bacteria</taxon>
        <taxon>Pseudomonadati</taxon>
        <taxon>Pseudomonadota</taxon>
        <taxon>Betaproteobacteria</taxon>
        <taxon>Burkholderiales</taxon>
        <taxon>Alcaligenaceae</taxon>
        <taxon>Achromobacter</taxon>
    </lineage>
</organism>
<reference evidence="1 2" key="1">
    <citation type="submission" date="2015-09" db="EMBL/GenBank/DDBJ databases">
        <authorList>
            <consortium name="Pathogen Informatics"/>
        </authorList>
    </citation>
    <scope>NUCLEOTIDE SEQUENCE [LARGE SCALE GENOMIC DNA]</scope>
    <source>
        <strain evidence="1 2">2789STDY5608625</strain>
    </source>
</reference>
<dbReference type="AlphaFoldDB" id="A0AAD2J503"/>
<evidence type="ECO:0000313" key="1">
    <source>
        <dbReference type="EMBL" id="CUJ71956.1"/>
    </source>
</evidence>
<sequence length="88" mass="9321">MNTTQDQVSKLASDAGISELEAVSRLLHKAQDNYDEVSLIALSALKAEMVGLYTPLTPAEIALIDELTGDAHLPAFARVAGNAPQMTP</sequence>
<gene>
    <name evidence="1" type="ORF">ERS370000_05506</name>
</gene>
<proteinExistence type="predicted"/>
<dbReference type="RefSeq" id="WP_054458115.1">
    <property type="nucleotide sequence ID" value="NZ_CYTK01000012.1"/>
</dbReference>